<name>A0A6G3MEP5_HENSL</name>
<dbReference type="Gene3D" id="1.20.1440.180">
    <property type="entry name" value="KEN domain"/>
    <property type="match status" value="1"/>
</dbReference>
<dbReference type="GO" id="GO:0030968">
    <property type="term" value="P:endoplasmic reticulum unfolded protein response"/>
    <property type="evidence" value="ECO:0007669"/>
    <property type="project" value="InterPro"/>
</dbReference>
<dbReference type="GO" id="GO:0004674">
    <property type="term" value="F:protein serine/threonine kinase activity"/>
    <property type="evidence" value="ECO:0007669"/>
    <property type="project" value="InterPro"/>
</dbReference>
<keyword evidence="3" id="KW-0067">ATP-binding</keyword>
<keyword evidence="5" id="KW-0418">Kinase</keyword>
<feature type="domain" description="KEN" evidence="4">
    <location>
        <begin position="1"/>
        <end position="113"/>
    </location>
</feature>
<dbReference type="Pfam" id="PF06479">
    <property type="entry name" value="Ribonuc_2-5A"/>
    <property type="match status" value="1"/>
</dbReference>
<organism evidence="5">
    <name type="scientific">Henneguya salminicola</name>
    <name type="common">Myxosporean</name>
    <dbReference type="NCBI Taxonomy" id="69463"/>
    <lineage>
        <taxon>Eukaryota</taxon>
        <taxon>Metazoa</taxon>
        <taxon>Cnidaria</taxon>
        <taxon>Myxozoa</taxon>
        <taxon>Myxosporea</taxon>
        <taxon>Bivalvulida</taxon>
        <taxon>Platysporina</taxon>
        <taxon>Myxobolidae</taxon>
        <taxon>Henneguya</taxon>
    </lineage>
</organism>
<evidence type="ECO:0000313" key="5">
    <source>
        <dbReference type="EMBL" id="NDJ92416.1"/>
    </source>
</evidence>
<dbReference type="InterPro" id="IPR038357">
    <property type="entry name" value="KEN_sf"/>
</dbReference>
<protein>
    <submittedName>
        <fullName evidence="5">Serine/threonine-protein kinase/endoribonuclease IRE2 (Trinotate prediction)</fullName>
    </submittedName>
</protein>
<dbReference type="InterPro" id="IPR010513">
    <property type="entry name" value="KEN_dom"/>
</dbReference>
<dbReference type="GO" id="GO:0006397">
    <property type="term" value="P:mRNA processing"/>
    <property type="evidence" value="ECO:0007669"/>
    <property type="project" value="InterPro"/>
</dbReference>
<dbReference type="EMBL" id="GHBP01000656">
    <property type="protein sequence ID" value="NDJ92416.1"/>
    <property type="molecule type" value="Transcribed_RNA"/>
</dbReference>
<dbReference type="PANTHER" id="PTHR13954:SF6">
    <property type="entry name" value="NON-SPECIFIC SERINE_THREONINE PROTEIN KINASE"/>
    <property type="match status" value="1"/>
</dbReference>
<evidence type="ECO:0000256" key="1">
    <source>
        <dbReference type="ARBA" id="ARBA00022729"/>
    </source>
</evidence>
<dbReference type="PROSITE" id="PS51392">
    <property type="entry name" value="KEN"/>
    <property type="match status" value="1"/>
</dbReference>
<dbReference type="AlphaFoldDB" id="A0A6G3MEP5"/>
<evidence type="ECO:0000256" key="3">
    <source>
        <dbReference type="ARBA" id="ARBA00022840"/>
    </source>
</evidence>
<proteinExistence type="predicted"/>
<evidence type="ECO:0000256" key="2">
    <source>
        <dbReference type="ARBA" id="ARBA00022741"/>
    </source>
</evidence>
<reference evidence="5" key="1">
    <citation type="submission" date="2018-11" db="EMBL/GenBank/DDBJ databases">
        <title>Henneguya salminicola genome and transcriptome.</title>
        <authorList>
            <person name="Yahalomi D."/>
            <person name="Atkinson S.D."/>
            <person name="Neuhof M."/>
            <person name="Chang E.S."/>
            <person name="Philippe H."/>
            <person name="Cartwright P."/>
            <person name="Bartholomew J.L."/>
            <person name="Huchon D."/>
        </authorList>
    </citation>
    <scope>NUCLEOTIDE SEQUENCE</scope>
    <source>
        <strain evidence="5">Hz1</strain>
        <tissue evidence="5">Whole</tissue>
    </source>
</reference>
<dbReference type="PANTHER" id="PTHR13954">
    <property type="entry name" value="IRE1-RELATED"/>
    <property type="match status" value="1"/>
</dbReference>
<dbReference type="InterPro" id="IPR045133">
    <property type="entry name" value="IRE1/2-like"/>
</dbReference>
<keyword evidence="1" id="KW-0732">Signal</keyword>
<keyword evidence="2" id="KW-0547">Nucleotide-binding</keyword>
<keyword evidence="5" id="KW-0808">Transferase</keyword>
<evidence type="ECO:0000259" key="4">
    <source>
        <dbReference type="PROSITE" id="PS51392"/>
    </source>
</evidence>
<sequence>MNTNKSVRVLEKDNLFVLRGSWVFHIHSFILKDISSYRKYCGSSVRDLVRAIRNKMSHFNDSPEELKKYFEENPSNILKYFSDIFPKFMTHIYVSAIALGFNKEGTFRHYFKP</sequence>
<accession>A0A6G3MEP5</accession>
<dbReference type="GO" id="GO:0005524">
    <property type="term" value="F:ATP binding"/>
    <property type="evidence" value="ECO:0007669"/>
    <property type="project" value="UniProtKB-KW"/>
</dbReference>
<dbReference type="GO" id="GO:0004521">
    <property type="term" value="F:RNA endonuclease activity"/>
    <property type="evidence" value="ECO:0007669"/>
    <property type="project" value="InterPro"/>
</dbReference>